<dbReference type="SUPFAM" id="SSF52540">
    <property type="entry name" value="P-loop containing nucleoside triphosphate hydrolases"/>
    <property type="match status" value="1"/>
</dbReference>
<dbReference type="EMBL" id="JADEXN010000284">
    <property type="protein sequence ID" value="MBE9042034.1"/>
    <property type="molecule type" value="Genomic_DNA"/>
</dbReference>
<dbReference type="AlphaFoldDB" id="A0A928VXD7"/>
<dbReference type="PANTHER" id="PTHR13696">
    <property type="entry name" value="P-LOOP CONTAINING NUCLEOSIDE TRIPHOSPHATE HYDROLASE"/>
    <property type="match status" value="1"/>
</dbReference>
<dbReference type="InterPro" id="IPR050678">
    <property type="entry name" value="DNA_Partitioning_ATPase"/>
</dbReference>
<feature type="domain" description="AAA" evidence="1">
    <location>
        <begin position="4"/>
        <end position="206"/>
    </location>
</feature>
<dbReference type="RefSeq" id="WP_264322216.1">
    <property type="nucleotide sequence ID" value="NZ_JADEXN010000284.1"/>
</dbReference>
<keyword evidence="3" id="KW-1185">Reference proteome</keyword>
<dbReference type="Pfam" id="PF13614">
    <property type="entry name" value="AAA_31"/>
    <property type="match status" value="1"/>
</dbReference>
<evidence type="ECO:0000259" key="1">
    <source>
        <dbReference type="Pfam" id="PF13614"/>
    </source>
</evidence>
<reference evidence="2" key="1">
    <citation type="submission" date="2020-10" db="EMBL/GenBank/DDBJ databases">
        <authorList>
            <person name="Castelo-Branco R."/>
            <person name="Eusebio N."/>
            <person name="Adriana R."/>
            <person name="Vieira A."/>
            <person name="Brugerolle De Fraissinette N."/>
            <person name="Rezende De Castro R."/>
            <person name="Schneider M.P."/>
            <person name="Vasconcelos V."/>
            <person name="Leao P.N."/>
        </authorList>
    </citation>
    <scope>NUCLEOTIDE SEQUENCE</scope>
    <source>
        <strain evidence="2">LEGE 11467</strain>
    </source>
</reference>
<evidence type="ECO:0000313" key="2">
    <source>
        <dbReference type="EMBL" id="MBE9042034.1"/>
    </source>
</evidence>
<accession>A0A928VXD7</accession>
<proteinExistence type="predicted"/>
<comment type="caution">
    <text evidence="2">The sequence shown here is derived from an EMBL/GenBank/DDBJ whole genome shotgun (WGS) entry which is preliminary data.</text>
</comment>
<dbReference type="Gene3D" id="3.40.50.300">
    <property type="entry name" value="P-loop containing nucleotide triphosphate hydrolases"/>
    <property type="match status" value="1"/>
</dbReference>
<dbReference type="InterPro" id="IPR027417">
    <property type="entry name" value="P-loop_NTPase"/>
</dbReference>
<dbReference type="Proteomes" id="UP000621799">
    <property type="component" value="Unassembled WGS sequence"/>
</dbReference>
<evidence type="ECO:0000313" key="3">
    <source>
        <dbReference type="Proteomes" id="UP000621799"/>
    </source>
</evidence>
<protein>
    <submittedName>
        <fullName evidence="2">ParA family protein</fullName>
    </submittedName>
</protein>
<dbReference type="InterPro" id="IPR025669">
    <property type="entry name" value="AAA_dom"/>
</dbReference>
<sequence length="312" mass="34796">MGYIVSTTNMKGGVGKTTLTVNLATCLAKYHGKRVLVVDLDPQISATLSLMPPAEFAKLRKEQRTLKSLIQKAITNDPQFNLGVEDIIQPYAGTLTGIDILPGDIDLYNDFLVAETMYKKAMRNPGNNFQSVWDSFEDDLLQGILKSVVPQYDFIILDCAPSYNIITRSSLVNSDFYLIPAKPEPLSYIGIQLLERQVKRLIETHQADRKEQTQLIGIVFTMSRNILAGRYYQKVMQRVRQEFNAAQIFKTTVPMDVNVSKAVDSFKPVVLTEPGCAGAKAFRNVTQELLQKISVLRGGPAAKNAFNLSKLD</sequence>
<dbReference type="PANTHER" id="PTHR13696:SF52">
    <property type="entry name" value="PARA FAMILY PROTEIN CT_582"/>
    <property type="match status" value="1"/>
</dbReference>
<dbReference type="CDD" id="cd02042">
    <property type="entry name" value="ParAB_family"/>
    <property type="match status" value="1"/>
</dbReference>
<gene>
    <name evidence="2" type="ORF">IQ235_14735</name>
</gene>
<name>A0A928VXD7_9CYAN</name>
<organism evidence="2 3">
    <name type="scientific">Zarconia navalis LEGE 11467</name>
    <dbReference type="NCBI Taxonomy" id="1828826"/>
    <lineage>
        <taxon>Bacteria</taxon>
        <taxon>Bacillati</taxon>
        <taxon>Cyanobacteriota</taxon>
        <taxon>Cyanophyceae</taxon>
        <taxon>Oscillatoriophycideae</taxon>
        <taxon>Oscillatoriales</taxon>
        <taxon>Oscillatoriales incertae sedis</taxon>
        <taxon>Zarconia</taxon>
        <taxon>Zarconia navalis</taxon>
    </lineage>
</organism>